<evidence type="ECO:0000313" key="16">
    <source>
        <dbReference type="Proteomes" id="UP000559027"/>
    </source>
</evidence>
<feature type="region of interest" description="Disordered" evidence="10">
    <location>
        <begin position="704"/>
        <end position="742"/>
    </location>
</feature>
<keyword evidence="16" id="KW-1185">Reference proteome</keyword>
<dbReference type="GO" id="GO:0016514">
    <property type="term" value="C:SWI/SNF complex"/>
    <property type="evidence" value="ECO:0007669"/>
    <property type="project" value="TreeGrafter"/>
</dbReference>
<dbReference type="FunFam" id="1.10.10.10:FF:000020">
    <property type="entry name" value="SWI/SNF complex subunit SMARCC2 isoform c"/>
    <property type="match status" value="1"/>
</dbReference>
<feature type="domain" description="Myb-like" evidence="11">
    <location>
        <begin position="388"/>
        <end position="438"/>
    </location>
</feature>
<feature type="compositionally biased region" description="Basic and acidic residues" evidence="10">
    <location>
        <begin position="508"/>
        <end position="521"/>
    </location>
</feature>
<feature type="coiled-coil region" evidence="9">
    <location>
        <begin position="613"/>
        <end position="647"/>
    </location>
</feature>
<dbReference type="Proteomes" id="UP000559027">
    <property type="component" value="Unassembled WGS sequence"/>
</dbReference>
<evidence type="ECO:0000256" key="4">
    <source>
        <dbReference type="ARBA" id="ARBA00023015"/>
    </source>
</evidence>
<reference evidence="15 16" key="1">
    <citation type="journal article" date="2020" name="ISME J.">
        <title>Uncovering the hidden diversity of litter-decomposition mechanisms in mushroom-forming fungi.</title>
        <authorList>
            <person name="Floudas D."/>
            <person name="Bentzer J."/>
            <person name="Ahren D."/>
            <person name="Johansson T."/>
            <person name="Persson P."/>
            <person name="Tunlid A."/>
        </authorList>
    </citation>
    <scope>NUCLEOTIDE SEQUENCE [LARGE SCALE GENOMIC DNA]</scope>
    <source>
        <strain evidence="15 16">CBS 146.42</strain>
    </source>
</reference>
<evidence type="ECO:0000256" key="7">
    <source>
        <dbReference type="ARBA" id="ARBA00023242"/>
    </source>
</evidence>
<proteinExistence type="predicted"/>
<keyword evidence="7" id="KW-0539">Nucleus</keyword>
<dbReference type="Pfam" id="PF04433">
    <property type="entry name" value="SWIRM"/>
    <property type="match status" value="1"/>
</dbReference>
<name>A0A8H5G1T7_9AGAR</name>
<evidence type="ECO:0000256" key="9">
    <source>
        <dbReference type="SAM" id="Coils"/>
    </source>
</evidence>
<dbReference type="SMART" id="SM00717">
    <property type="entry name" value="SANT"/>
    <property type="match status" value="1"/>
</dbReference>
<dbReference type="AlphaFoldDB" id="A0A8H5G1T7"/>
<dbReference type="Pfam" id="PF00569">
    <property type="entry name" value="ZZ"/>
    <property type="match status" value="1"/>
</dbReference>
<evidence type="ECO:0000256" key="2">
    <source>
        <dbReference type="ARBA" id="ARBA00022771"/>
    </source>
</evidence>
<dbReference type="InterPro" id="IPR009057">
    <property type="entry name" value="Homeodomain-like_sf"/>
</dbReference>
<sequence>MDSPKRAGSANPQGDPKRIKLAVPPQNQGATPVDPDNAPGKRSELDPIPSSDIANLPPDSAAPSDDSALPATHVRQLKDGEEDEGGDVSMADGVDEDGESGEDNDDEDPAQLEATRLRLEEQARKYLAAQTHEIIIPSYSAWFDMSKIHPVERRALPEFFNSRNRSKTPSIYKDYRDFMINTYRLRPTEYLTVTACRRNLAGDVCAIMRVHAFLEQWGLINYQIDPDQRPSALSPPFTGHFRVTLDTPRGLQSLHPGTRPPIPNANAGGAPTAPGANGKAPSATPASLELRSSIYQTTSKSSRAVSASDAATLANGAAANGTSSSPTTQPHTHICDTCGADCSQVRYHCLKDKKLEICSPCYLDGRFPSNLFSGDFVKLTTTPPGVAGVSSANNDWSDQEILLLLEAVELYDDDWSKVEEHIGTRTSQQCIRKFLELPIEDPYLQTEGSMGPLRFGRIPFEQADNPVMSVVAFLAGVVSPGVAAEGAKAALKELTDGEGGKKATSGGEQKEGEGEKKKDDDKMDEDAPTSSQQQQQKGDSSGAPVDPNITTTTTTSTTHTTTTTTTTHTLPHSQVQRAAHLALSASAKAASSLASAEDNQIRTTLSTLIKLTLTKLEIKMSQFEELEDILEEERRNLESARVALVNERLGLKKMLDTVRGEVGRYQQIQQSAAMSAAAAAGSSGQQVPPAPNFSQGVMSAAANPAMQMGSTGQGTVVNEVQGSQSLEGAEGPVQDPQTLQLS</sequence>
<keyword evidence="1" id="KW-0479">Metal-binding</keyword>
<dbReference type="CDD" id="cd02336">
    <property type="entry name" value="ZZ_RSC8"/>
    <property type="match status" value="1"/>
</dbReference>
<feature type="compositionally biased region" description="Polar residues" evidence="10">
    <location>
        <begin position="708"/>
        <end position="726"/>
    </location>
</feature>
<evidence type="ECO:0000259" key="12">
    <source>
        <dbReference type="PROSITE" id="PS50135"/>
    </source>
</evidence>
<feature type="compositionally biased region" description="Low complexity" evidence="10">
    <location>
        <begin position="550"/>
        <end position="569"/>
    </location>
</feature>
<accession>A0A8H5G1T7</accession>
<dbReference type="PANTHER" id="PTHR12802:SF41">
    <property type="entry name" value="BRAHMA ASSOCIATED PROTEIN 155 KDA"/>
    <property type="match status" value="1"/>
</dbReference>
<evidence type="ECO:0000256" key="5">
    <source>
        <dbReference type="ARBA" id="ARBA00023125"/>
    </source>
</evidence>
<dbReference type="Gene3D" id="1.10.10.10">
    <property type="entry name" value="Winged helix-like DNA-binding domain superfamily/Winged helix DNA-binding domain"/>
    <property type="match status" value="1"/>
</dbReference>
<evidence type="ECO:0000256" key="10">
    <source>
        <dbReference type="SAM" id="MobiDB-lite"/>
    </source>
</evidence>
<evidence type="ECO:0000256" key="8">
    <source>
        <dbReference type="PROSITE-ProRule" id="PRU00228"/>
    </source>
</evidence>
<evidence type="ECO:0000256" key="6">
    <source>
        <dbReference type="ARBA" id="ARBA00023163"/>
    </source>
</evidence>
<dbReference type="GO" id="GO:0006338">
    <property type="term" value="P:chromatin remodeling"/>
    <property type="evidence" value="ECO:0007669"/>
    <property type="project" value="UniProtKB-ARBA"/>
</dbReference>
<keyword evidence="4" id="KW-0805">Transcription regulation</keyword>
<dbReference type="EMBL" id="JAACJO010000006">
    <property type="protein sequence ID" value="KAF5356787.1"/>
    <property type="molecule type" value="Genomic_DNA"/>
</dbReference>
<keyword evidence="6" id="KW-0804">Transcription</keyword>
<dbReference type="PROSITE" id="PS50090">
    <property type="entry name" value="MYB_LIKE"/>
    <property type="match status" value="1"/>
</dbReference>
<keyword evidence="2 8" id="KW-0863">Zinc-finger</keyword>
<feature type="domain" description="SWIRM" evidence="13">
    <location>
        <begin position="134"/>
        <end position="231"/>
    </location>
</feature>
<dbReference type="InterPro" id="IPR036388">
    <property type="entry name" value="WH-like_DNA-bd_sf"/>
</dbReference>
<dbReference type="InterPro" id="IPR032451">
    <property type="entry name" value="SMARCC_C"/>
</dbReference>
<evidence type="ECO:0000259" key="11">
    <source>
        <dbReference type="PROSITE" id="PS50090"/>
    </source>
</evidence>
<dbReference type="PROSITE" id="PS50934">
    <property type="entry name" value="SWIRM"/>
    <property type="match status" value="1"/>
</dbReference>
<keyword evidence="9" id="KW-0175">Coiled coil</keyword>
<keyword evidence="5" id="KW-0238">DNA-binding</keyword>
<feature type="domain" description="ZZ-type" evidence="12">
    <location>
        <begin position="330"/>
        <end position="384"/>
    </location>
</feature>
<feature type="compositionally biased region" description="Acidic residues" evidence="10">
    <location>
        <begin position="93"/>
        <end position="109"/>
    </location>
</feature>
<dbReference type="OrthoDB" id="118550at2759"/>
<feature type="compositionally biased region" description="Low complexity" evidence="10">
    <location>
        <begin position="56"/>
        <end position="71"/>
    </location>
</feature>
<dbReference type="InterPro" id="IPR041984">
    <property type="entry name" value="Rsc8/Ssr1/Ssr2_ZZ"/>
</dbReference>
<dbReference type="Pfam" id="PF16495">
    <property type="entry name" value="SWIRM-assoc_1"/>
    <property type="match status" value="1"/>
</dbReference>
<evidence type="ECO:0000259" key="14">
    <source>
        <dbReference type="PROSITE" id="PS51293"/>
    </source>
</evidence>
<dbReference type="PROSITE" id="PS50135">
    <property type="entry name" value="ZF_ZZ_2"/>
    <property type="match status" value="1"/>
</dbReference>
<dbReference type="PROSITE" id="PS51293">
    <property type="entry name" value="SANT"/>
    <property type="match status" value="1"/>
</dbReference>
<dbReference type="GO" id="GO:0003677">
    <property type="term" value="F:DNA binding"/>
    <property type="evidence" value="ECO:0007669"/>
    <property type="project" value="UniProtKB-KW"/>
</dbReference>
<dbReference type="Gene3D" id="1.10.10.60">
    <property type="entry name" value="Homeodomain-like"/>
    <property type="match status" value="1"/>
</dbReference>
<keyword evidence="3" id="KW-0862">Zinc</keyword>
<protein>
    <recommendedName>
        <fullName evidence="17">SWIRM-domain-containing protein</fullName>
    </recommendedName>
</protein>
<gene>
    <name evidence="15" type="ORF">D9756_006550</name>
</gene>
<feature type="region of interest" description="Disordered" evidence="10">
    <location>
        <begin position="497"/>
        <end position="572"/>
    </location>
</feature>
<dbReference type="Pfam" id="PF00249">
    <property type="entry name" value="Myb_DNA-binding"/>
    <property type="match status" value="1"/>
</dbReference>
<feature type="region of interest" description="Disordered" evidence="10">
    <location>
        <begin position="1"/>
        <end position="109"/>
    </location>
</feature>
<dbReference type="SMART" id="SM00291">
    <property type="entry name" value="ZnF_ZZ"/>
    <property type="match status" value="1"/>
</dbReference>
<feature type="domain" description="SANT" evidence="14">
    <location>
        <begin position="391"/>
        <end position="442"/>
    </location>
</feature>
<organism evidence="15 16">
    <name type="scientific">Leucocoprinus leucothites</name>
    <dbReference type="NCBI Taxonomy" id="201217"/>
    <lineage>
        <taxon>Eukaryota</taxon>
        <taxon>Fungi</taxon>
        <taxon>Dikarya</taxon>
        <taxon>Basidiomycota</taxon>
        <taxon>Agaricomycotina</taxon>
        <taxon>Agaricomycetes</taxon>
        <taxon>Agaricomycetidae</taxon>
        <taxon>Agaricales</taxon>
        <taxon>Agaricineae</taxon>
        <taxon>Agaricaceae</taxon>
        <taxon>Leucocoprinus</taxon>
    </lineage>
</organism>
<dbReference type="InterPro" id="IPR007526">
    <property type="entry name" value="SWIRM"/>
</dbReference>
<dbReference type="GO" id="GO:0045893">
    <property type="term" value="P:positive regulation of DNA-templated transcription"/>
    <property type="evidence" value="ECO:0007669"/>
    <property type="project" value="TreeGrafter"/>
</dbReference>
<dbReference type="InterPro" id="IPR001005">
    <property type="entry name" value="SANT/Myb"/>
</dbReference>
<feature type="region of interest" description="Disordered" evidence="10">
    <location>
        <begin position="248"/>
        <end position="285"/>
    </location>
</feature>
<feature type="compositionally biased region" description="Low complexity" evidence="10">
    <location>
        <begin position="264"/>
        <end position="281"/>
    </location>
</feature>
<evidence type="ECO:0000256" key="3">
    <source>
        <dbReference type="ARBA" id="ARBA00022833"/>
    </source>
</evidence>
<dbReference type="CDD" id="cd00167">
    <property type="entry name" value="SANT"/>
    <property type="match status" value="1"/>
</dbReference>
<comment type="caution">
    <text evidence="15">The sequence shown here is derived from an EMBL/GenBank/DDBJ whole genome shotgun (WGS) entry which is preliminary data.</text>
</comment>
<evidence type="ECO:0000313" key="15">
    <source>
        <dbReference type="EMBL" id="KAF5356787.1"/>
    </source>
</evidence>
<evidence type="ECO:0000256" key="1">
    <source>
        <dbReference type="ARBA" id="ARBA00022723"/>
    </source>
</evidence>
<evidence type="ECO:0008006" key="17">
    <source>
        <dbReference type="Google" id="ProtNLM"/>
    </source>
</evidence>
<dbReference type="InterPro" id="IPR017884">
    <property type="entry name" value="SANT_dom"/>
</dbReference>
<dbReference type="GO" id="GO:0042393">
    <property type="term" value="F:histone binding"/>
    <property type="evidence" value="ECO:0007669"/>
    <property type="project" value="TreeGrafter"/>
</dbReference>
<dbReference type="SUPFAM" id="SSF46689">
    <property type="entry name" value="Homeodomain-like"/>
    <property type="match status" value="2"/>
</dbReference>
<dbReference type="GO" id="GO:0008270">
    <property type="term" value="F:zinc ion binding"/>
    <property type="evidence" value="ECO:0007669"/>
    <property type="project" value="UniProtKB-KW"/>
</dbReference>
<evidence type="ECO:0000259" key="13">
    <source>
        <dbReference type="PROSITE" id="PS50934"/>
    </source>
</evidence>
<dbReference type="PANTHER" id="PTHR12802">
    <property type="entry name" value="SWI/SNF COMPLEX-RELATED"/>
    <property type="match status" value="1"/>
</dbReference>
<dbReference type="SUPFAM" id="SSF57850">
    <property type="entry name" value="RING/U-box"/>
    <property type="match status" value="1"/>
</dbReference>
<dbReference type="InterPro" id="IPR000433">
    <property type="entry name" value="Znf_ZZ"/>
</dbReference>
<dbReference type="FunFam" id="1.10.10.60:FF:000014">
    <property type="entry name" value="SWI/SNF complex subunit SMARCC2 isoform C"/>
    <property type="match status" value="1"/>
</dbReference>